<evidence type="ECO:0000313" key="2">
    <source>
        <dbReference type="EMBL" id="WYJ92782.1"/>
    </source>
</evidence>
<sequence>MEKVTYYYKRENTAQLNKLISTPLFEEIMLHLIRNQQQELILRQLKAAIPTTENLELYLEQMISQGIIQRVNRRYYLSIPIFSQQNRLEIPASTQLFLDDLMKKSSNQDQFFGEVLWSVFFDDNTDYFFGVQTEDSSTTFVKKIEEGNEKLKFVSLHLEDTFPLSLADYFSLLSKRTALPDTFKPIEQLIGDVDIDYFITQALKVIRSSIRSKSKQMKRNIFQETFVITNDLQERADATFSLTSPILENGSLATADELDELKKILPPLWENIKDDNERIFYKKQLYSYLFHYYFPEIDFLHYLKH</sequence>
<dbReference type="EMBL" id="NIBQ01000001">
    <property type="protein sequence ID" value="OUZ35475.1"/>
    <property type="molecule type" value="Genomic_DNA"/>
</dbReference>
<proteinExistence type="predicted"/>
<evidence type="ECO:0000313" key="1">
    <source>
        <dbReference type="EMBL" id="OUZ35475.1"/>
    </source>
</evidence>
<dbReference type="RefSeq" id="WP_087640079.1">
    <property type="nucleotide sequence ID" value="NZ_CP147246.1"/>
</dbReference>
<reference evidence="1" key="1">
    <citation type="submission" date="2017-05" db="EMBL/GenBank/DDBJ databases">
        <title>The Genome Sequence of Enterococcus sp. 9D6_DIV0238.</title>
        <authorList>
            <consortium name="The Broad Institute Genomics Platform"/>
            <consortium name="The Broad Institute Genomic Center for Infectious Diseases"/>
            <person name="Earl A."/>
            <person name="Manson A."/>
            <person name="Schwartman J."/>
            <person name="Gilmore M."/>
            <person name="Abouelleil A."/>
            <person name="Cao P."/>
            <person name="Chapman S."/>
            <person name="Cusick C."/>
            <person name="Shea T."/>
            <person name="Young S."/>
            <person name="Neafsey D."/>
            <person name="Nusbaum C."/>
            <person name="Birren B."/>
        </authorList>
    </citation>
    <scope>NUCLEOTIDE SEQUENCE [LARGE SCALE GENOMIC DNA]</scope>
    <source>
        <strain evidence="1">9D6_DIV0238</strain>
    </source>
</reference>
<dbReference type="OrthoDB" id="2194666at2"/>
<evidence type="ECO:0008006" key="4">
    <source>
        <dbReference type="Google" id="ProtNLM"/>
    </source>
</evidence>
<organism evidence="1">
    <name type="scientific">Candidatus Enterococcus dunnyi</name>
    <dbReference type="NCBI Taxonomy" id="1834192"/>
    <lineage>
        <taxon>Bacteria</taxon>
        <taxon>Bacillati</taxon>
        <taxon>Bacillota</taxon>
        <taxon>Bacilli</taxon>
        <taxon>Lactobacillales</taxon>
        <taxon>Enterococcaceae</taxon>
        <taxon>Enterococcus</taxon>
    </lineage>
</organism>
<dbReference type="Proteomes" id="UP000196151">
    <property type="component" value="Chromosome"/>
</dbReference>
<dbReference type="Pfam" id="PF08820">
    <property type="entry name" value="DUF1803"/>
    <property type="match status" value="1"/>
</dbReference>
<keyword evidence="3" id="KW-1185">Reference proteome</keyword>
<dbReference type="EMBL" id="CP147246">
    <property type="protein sequence ID" value="WYJ92782.1"/>
    <property type="molecule type" value="Genomic_DNA"/>
</dbReference>
<protein>
    <recommendedName>
        <fullName evidence="4">DUF1803 domain-containing protein</fullName>
    </recommendedName>
</protein>
<name>A0A200JFL0_9ENTE</name>
<dbReference type="AlphaFoldDB" id="A0A200JFL0"/>
<reference evidence="2" key="2">
    <citation type="submission" date="2017-05" db="EMBL/GenBank/DDBJ databases">
        <authorList>
            <consortium name="The Broad Institute Genomics Platform"/>
            <consortium name="The Broad Institute Genomic Center for Infectious Diseases"/>
            <person name="Earl A."/>
            <person name="Manson A."/>
            <person name="Schwartman J."/>
            <person name="Gilmore M."/>
            <person name="Abouelleil A."/>
            <person name="Cao P."/>
            <person name="Chapman S."/>
            <person name="Cusick C."/>
            <person name="Shea T."/>
            <person name="Young S."/>
            <person name="Neafsey D."/>
            <person name="Nusbaum C."/>
            <person name="Birren B."/>
        </authorList>
    </citation>
    <scope>NUCLEOTIDE SEQUENCE</scope>
    <source>
        <strain evidence="2">9D6_DIV0238</strain>
    </source>
</reference>
<accession>A0A200JFL0</accession>
<dbReference type="InterPro" id="IPR014924">
    <property type="entry name" value="DUF1803"/>
</dbReference>
<gene>
    <name evidence="2" type="ORF">A5889_000261</name>
    <name evidence="1" type="ORF">A5889_000951</name>
</gene>
<evidence type="ECO:0000313" key="3">
    <source>
        <dbReference type="Proteomes" id="UP000196151"/>
    </source>
</evidence>
<reference evidence="2" key="3">
    <citation type="submission" date="2024-03" db="EMBL/GenBank/DDBJ databases">
        <title>The Genome Sequence of Enterococcus sp. DIV0238c.</title>
        <authorList>
            <consortium name="The Broad Institute Genomics Platform"/>
            <consortium name="The Broad Institute Microbial Omics Core"/>
            <consortium name="The Broad Institute Genomic Center for Infectious Diseases"/>
            <person name="Earl A."/>
            <person name="Manson A."/>
            <person name="Gilmore M."/>
            <person name="Schwartman J."/>
            <person name="Shea T."/>
            <person name="Abouelleil A."/>
            <person name="Cao P."/>
            <person name="Chapman S."/>
            <person name="Cusick C."/>
            <person name="Young S."/>
            <person name="Neafsey D."/>
            <person name="Nusbaum C."/>
            <person name="Birren B."/>
        </authorList>
    </citation>
    <scope>NUCLEOTIDE SEQUENCE</scope>
    <source>
        <strain evidence="2">9D6_DIV0238</strain>
    </source>
</reference>